<comment type="caution">
    <text evidence="2">The sequence shown here is derived from an EMBL/GenBank/DDBJ whole genome shotgun (WGS) entry which is preliminary data.</text>
</comment>
<reference evidence="2 3" key="1">
    <citation type="submission" date="2021-03" db="EMBL/GenBank/DDBJ databases">
        <title>Genomic Encyclopedia of Type Strains, Phase IV (KMG-IV): sequencing the most valuable type-strain genomes for metagenomic binning, comparative biology and taxonomic classification.</title>
        <authorList>
            <person name="Goeker M."/>
        </authorList>
    </citation>
    <scope>NUCLEOTIDE SEQUENCE [LARGE SCALE GENOMIC DNA]</scope>
    <source>
        <strain evidence="2 3">DSM 27138</strain>
    </source>
</reference>
<name>A0ABS4JUJ7_9FIRM</name>
<evidence type="ECO:0000313" key="2">
    <source>
        <dbReference type="EMBL" id="MBP2019217.1"/>
    </source>
</evidence>
<dbReference type="RefSeq" id="WP_209467331.1">
    <property type="nucleotide sequence ID" value="NZ_JAGGLG010000024.1"/>
</dbReference>
<dbReference type="EMBL" id="JAGGLG010000024">
    <property type="protein sequence ID" value="MBP2019217.1"/>
    <property type="molecule type" value="Genomic_DNA"/>
</dbReference>
<feature type="compositionally biased region" description="Low complexity" evidence="1">
    <location>
        <begin position="23"/>
        <end position="43"/>
    </location>
</feature>
<evidence type="ECO:0000313" key="3">
    <source>
        <dbReference type="Proteomes" id="UP001519289"/>
    </source>
</evidence>
<feature type="region of interest" description="Disordered" evidence="1">
    <location>
        <begin position="1"/>
        <end position="60"/>
    </location>
</feature>
<accession>A0ABS4JUJ7</accession>
<sequence>MQRWEGLGYDPGPVGESHTRVGPPTRETAAAPAGAHTAPARQASWPGTRTAAPPHREENP</sequence>
<protein>
    <submittedName>
        <fullName evidence="2">Uncharacterized protein</fullName>
    </submittedName>
</protein>
<gene>
    <name evidence="2" type="ORF">J2Z79_002642</name>
</gene>
<dbReference type="Proteomes" id="UP001519289">
    <property type="component" value="Unassembled WGS sequence"/>
</dbReference>
<keyword evidence="3" id="KW-1185">Reference proteome</keyword>
<proteinExistence type="predicted"/>
<organism evidence="2 3">
    <name type="scientific">Symbiobacterium terraclitae</name>
    <dbReference type="NCBI Taxonomy" id="557451"/>
    <lineage>
        <taxon>Bacteria</taxon>
        <taxon>Bacillati</taxon>
        <taxon>Bacillota</taxon>
        <taxon>Clostridia</taxon>
        <taxon>Eubacteriales</taxon>
        <taxon>Symbiobacteriaceae</taxon>
        <taxon>Symbiobacterium</taxon>
    </lineage>
</organism>
<evidence type="ECO:0000256" key="1">
    <source>
        <dbReference type="SAM" id="MobiDB-lite"/>
    </source>
</evidence>